<evidence type="ECO:0000313" key="3">
    <source>
        <dbReference type="EMBL" id="CAL6058194.1"/>
    </source>
</evidence>
<dbReference type="AlphaFoldDB" id="A0AA86RCG4"/>
<dbReference type="EMBL" id="CAXDID020000221">
    <property type="protein sequence ID" value="CAL6058428.1"/>
    <property type="molecule type" value="Genomic_DNA"/>
</dbReference>
<dbReference type="EMBL" id="CATOUU010001103">
    <property type="protein sequence ID" value="CAI9972083.1"/>
    <property type="molecule type" value="Genomic_DNA"/>
</dbReference>
<evidence type="ECO:0000313" key="4">
    <source>
        <dbReference type="EMBL" id="CAL6058428.1"/>
    </source>
</evidence>
<evidence type="ECO:0000313" key="1">
    <source>
        <dbReference type="EMBL" id="CAI9919723.1"/>
    </source>
</evidence>
<proteinExistence type="predicted"/>
<reference evidence="2" key="1">
    <citation type="submission" date="2023-06" db="EMBL/GenBank/DDBJ databases">
        <authorList>
            <person name="Kurt Z."/>
        </authorList>
    </citation>
    <scope>NUCLEOTIDE SEQUENCE</scope>
</reference>
<dbReference type="SUPFAM" id="SSF47473">
    <property type="entry name" value="EF-hand"/>
    <property type="match status" value="1"/>
</dbReference>
<sequence length="152" mass="18334">MNAMIQQEIADYKQHFLHINHGVMSVYDKYQQYKNFEKTDIDMDLLKRMTKFYFGTDSLLFDEDSYVRLMYVMNNADFDTDKPTSLFFFYDSNFNQTINEEQLYTIIHRLGYNILQGEVHEIMQQLADKNGEQMTLSQFWILFEELGIIQRQ</sequence>
<dbReference type="EMBL" id="CAXDID020000219">
    <property type="protein sequence ID" value="CAL6058194.1"/>
    <property type="molecule type" value="Genomic_DNA"/>
</dbReference>
<dbReference type="Gene3D" id="1.10.238.10">
    <property type="entry name" value="EF-hand"/>
    <property type="match status" value="1"/>
</dbReference>
<evidence type="ECO:0000313" key="2">
    <source>
        <dbReference type="EMBL" id="CAI9972083.1"/>
    </source>
</evidence>
<name>A0AA86RCG4_9EUKA</name>
<accession>A0AA86RCG4</accession>
<organism evidence="2">
    <name type="scientific">Hexamita inflata</name>
    <dbReference type="NCBI Taxonomy" id="28002"/>
    <lineage>
        <taxon>Eukaryota</taxon>
        <taxon>Metamonada</taxon>
        <taxon>Diplomonadida</taxon>
        <taxon>Hexamitidae</taxon>
        <taxon>Hexamitinae</taxon>
        <taxon>Hexamita</taxon>
    </lineage>
</organism>
<reference evidence="3 5" key="2">
    <citation type="submission" date="2024-07" db="EMBL/GenBank/DDBJ databases">
        <authorList>
            <person name="Akdeniz Z."/>
        </authorList>
    </citation>
    <scope>NUCLEOTIDE SEQUENCE [LARGE SCALE GENOMIC DNA]</scope>
</reference>
<keyword evidence="5" id="KW-1185">Reference proteome</keyword>
<dbReference type="EMBL" id="CATOUU010000184">
    <property type="protein sequence ID" value="CAI9919723.1"/>
    <property type="molecule type" value="Genomic_DNA"/>
</dbReference>
<evidence type="ECO:0000313" key="5">
    <source>
        <dbReference type="Proteomes" id="UP001642409"/>
    </source>
</evidence>
<comment type="caution">
    <text evidence="2">The sequence shown here is derived from an EMBL/GenBank/DDBJ whole genome shotgun (WGS) entry which is preliminary data.</text>
</comment>
<dbReference type="Proteomes" id="UP001642409">
    <property type="component" value="Unassembled WGS sequence"/>
</dbReference>
<gene>
    <name evidence="3" type="ORF">HINF_LOCUS48084</name>
    <name evidence="4" type="ORF">HINF_LOCUS48264</name>
    <name evidence="2" type="ORF">HINF_LOCUS59728</name>
    <name evidence="1" type="ORF">HINF_LOCUS7368</name>
</gene>
<dbReference type="InterPro" id="IPR011992">
    <property type="entry name" value="EF-hand-dom_pair"/>
</dbReference>
<protein>
    <submittedName>
        <fullName evidence="2">EF hand domain-containing protein</fullName>
    </submittedName>
    <submittedName>
        <fullName evidence="3">EF_hand domain-containing protein</fullName>
    </submittedName>
</protein>